<keyword evidence="4 9" id="KW-1133">Transmembrane helix</keyword>
<evidence type="ECO:0000256" key="1">
    <source>
        <dbReference type="ARBA" id="ARBA00004141"/>
    </source>
</evidence>
<feature type="transmembrane region" description="Helical" evidence="9">
    <location>
        <begin position="20"/>
        <end position="47"/>
    </location>
</feature>
<comment type="similarity">
    <text evidence="2">Belongs to the G-protein coupled receptor 1 family.</text>
</comment>
<reference evidence="11 12" key="1">
    <citation type="journal article" date="2018" name="Gigascience">
        <title>Genomes of trombidid mites reveal novel predicted allergens and laterally-transferred genes associated with secondary metabolism.</title>
        <authorList>
            <person name="Dong X."/>
            <person name="Chaisiri K."/>
            <person name="Xia D."/>
            <person name="Armstrong S.D."/>
            <person name="Fang Y."/>
            <person name="Donnelly M.J."/>
            <person name="Kadowaki T."/>
            <person name="McGarry J.W."/>
            <person name="Darby A.C."/>
            <person name="Makepeace B.L."/>
        </authorList>
    </citation>
    <scope>NUCLEOTIDE SEQUENCE [LARGE SCALE GENOMIC DNA]</scope>
    <source>
        <strain evidence="11">UoL-UT</strain>
    </source>
</reference>
<name>A0A443S406_9ACAR</name>
<evidence type="ECO:0000256" key="3">
    <source>
        <dbReference type="ARBA" id="ARBA00022692"/>
    </source>
</evidence>
<dbReference type="PROSITE" id="PS50262">
    <property type="entry name" value="G_PROTEIN_RECEP_F1_2"/>
    <property type="match status" value="1"/>
</dbReference>
<proteinExistence type="inferred from homology"/>
<dbReference type="Pfam" id="PF00001">
    <property type="entry name" value="7tm_1"/>
    <property type="match status" value="1"/>
</dbReference>
<feature type="domain" description="G-protein coupled receptors family 1 profile" evidence="10">
    <location>
        <begin position="1"/>
        <end position="129"/>
    </location>
</feature>
<accession>A0A443S406</accession>
<keyword evidence="7" id="KW-0675">Receptor</keyword>
<dbReference type="VEuPathDB" id="VectorBase:LDEU009783"/>
<evidence type="ECO:0000256" key="6">
    <source>
        <dbReference type="ARBA" id="ARBA00023136"/>
    </source>
</evidence>
<feature type="transmembrane region" description="Helical" evidence="9">
    <location>
        <begin position="110"/>
        <end position="132"/>
    </location>
</feature>
<dbReference type="InterPro" id="IPR017452">
    <property type="entry name" value="GPCR_Rhodpsn_7TM"/>
</dbReference>
<keyword evidence="8" id="KW-0807">Transducer</keyword>
<dbReference type="Proteomes" id="UP000288716">
    <property type="component" value="Unassembled WGS sequence"/>
</dbReference>
<organism evidence="11 12">
    <name type="scientific">Leptotrombidium deliense</name>
    <dbReference type="NCBI Taxonomy" id="299467"/>
    <lineage>
        <taxon>Eukaryota</taxon>
        <taxon>Metazoa</taxon>
        <taxon>Ecdysozoa</taxon>
        <taxon>Arthropoda</taxon>
        <taxon>Chelicerata</taxon>
        <taxon>Arachnida</taxon>
        <taxon>Acari</taxon>
        <taxon>Acariformes</taxon>
        <taxon>Trombidiformes</taxon>
        <taxon>Prostigmata</taxon>
        <taxon>Anystina</taxon>
        <taxon>Parasitengona</taxon>
        <taxon>Trombiculoidea</taxon>
        <taxon>Trombiculidae</taxon>
        <taxon>Leptotrombidium</taxon>
    </lineage>
</organism>
<evidence type="ECO:0000313" key="11">
    <source>
        <dbReference type="EMBL" id="RWS22257.1"/>
    </source>
</evidence>
<keyword evidence="5" id="KW-0297">G-protein coupled receptor</keyword>
<keyword evidence="3 9" id="KW-0812">Transmembrane</keyword>
<evidence type="ECO:0000256" key="2">
    <source>
        <dbReference type="ARBA" id="ARBA00010663"/>
    </source>
</evidence>
<keyword evidence="12" id="KW-1185">Reference proteome</keyword>
<dbReference type="SUPFAM" id="SSF81321">
    <property type="entry name" value="Family A G protein-coupled receptor-like"/>
    <property type="match status" value="1"/>
</dbReference>
<dbReference type="GO" id="GO:0005886">
    <property type="term" value="C:plasma membrane"/>
    <property type="evidence" value="ECO:0007669"/>
    <property type="project" value="TreeGrafter"/>
</dbReference>
<dbReference type="AlphaFoldDB" id="A0A443S406"/>
<protein>
    <recommendedName>
        <fullName evidence="10">G-protein coupled receptors family 1 profile domain-containing protein</fullName>
    </recommendedName>
</protein>
<dbReference type="STRING" id="299467.A0A443S406"/>
<evidence type="ECO:0000256" key="7">
    <source>
        <dbReference type="ARBA" id="ARBA00023170"/>
    </source>
</evidence>
<comment type="subcellular location">
    <subcellularLocation>
        <location evidence="1">Membrane</location>
        <topology evidence="1">Multi-pass membrane protein</topology>
    </subcellularLocation>
</comment>
<evidence type="ECO:0000256" key="5">
    <source>
        <dbReference type="ARBA" id="ARBA00023040"/>
    </source>
</evidence>
<evidence type="ECO:0000256" key="4">
    <source>
        <dbReference type="ARBA" id="ARBA00022989"/>
    </source>
</evidence>
<dbReference type="PANTHER" id="PTHR45695">
    <property type="entry name" value="LEUCOKININ RECEPTOR-RELATED"/>
    <property type="match status" value="1"/>
</dbReference>
<keyword evidence="6 9" id="KW-0472">Membrane</keyword>
<dbReference type="OrthoDB" id="6408895at2759"/>
<evidence type="ECO:0000313" key="12">
    <source>
        <dbReference type="Proteomes" id="UP000288716"/>
    </source>
</evidence>
<dbReference type="PANTHER" id="PTHR45695:SF9">
    <property type="entry name" value="LEUCOKININ RECEPTOR"/>
    <property type="match status" value="1"/>
</dbReference>
<dbReference type="PRINTS" id="PR00237">
    <property type="entry name" value="GPCRRHODOPSN"/>
</dbReference>
<dbReference type="GO" id="GO:0004930">
    <property type="term" value="F:G protein-coupled receptor activity"/>
    <property type="evidence" value="ECO:0007669"/>
    <property type="project" value="UniProtKB-KW"/>
</dbReference>
<dbReference type="EMBL" id="NCKV01009327">
    <property type="protein sequence ID" value="RWS22257.1"/>
    <property type="molecule type" value="Genomic_DNA"/>
</dbReference>
<feature type="non-terminal residue" evidence="11">
    <location>
        <position position="1"/>
    </location>
</feature>
<comment type="caution">
    <text evidence="11">The sequence shown here is derived from an EMBL/GenBank/DDBJ whole genome shotgun (WGS) entry which is preliminary data.</text>
</comment>
<evidence type="ECO:0000256" key="8">
    <source>
        <dbReference type="ARBA" id="ARBA00023224"/>
    </source>
</evidence>
<dbReference type="InterPro" id="IPR000276">
    <property type="entry name" value="GPCR_Rhodpsn"/>
</dbReference>
<dbReference type="Gene3D" id="1.20.1070.10">
    <property type="entry name" value="Rhodopsin 7-helix transmembrane proteins"/>
    <property type="match status" value="1"/>
</dbReference>
<gene>
    <name evidence="11" type="ORF">B4U80_14049</name>
</gene>
<sequence>TSEKRHPIVVDVIQSLTVVSWIDFLCTYCIPLGIILVLNIAILVKVLKLGDFWKNNTNIIQKKHKPIIMIILIVCAYAFCWFPFQCLFLMEICIKHCPKKLLKQKFPPEYLLFGYTLGYANSCINPIIYAVLSMNFRNSCSTVIDKISKSFSSSTKETLEHHNETRL</sequence>
<feature type="transmembrane region" description="Helical" evidence="9">
    <location>
        <begin position="67"/>
        <end position="90"/>
    </location>
</feature>
<evidence type="ECO:0000259" key="10">
    <source>
        <dbReference type="PROSITE" id="PS50262"/>
    </source>
</evidence>
<evidence type="ECO:0000256" key="9">
    <source>
        <dbReference type="SAM" id="Phobius"/>
    </source>
</evidence>